<dbReference type="NCBIfam" id="TIGR01536">
    <property type="entry name" value="asn_synth_AEB"/>
    <property type="match status" value="1"/>
</dbReference>
<evidence type="ECO:0000256" key="3">
    <source>
        <dbReference type="ARBA" id="ARBA00012737"/>
    </source>
</evidence>
<evidence type="ECO:0000313" key="10">
    <source>
        <dbReference type="EMBL" id="MFM1727177.1"/>
    </source>
</evidence>
<keyword evidence="6" id="KW-0061">Asparagine biosynthesis</keyword>
<dbReference type="Gene3D" id="3.40.50.620">
    <property type="entry name" value="HUPs"/>
    <property type="match status" value="1"/>
</dbReference>
<evidence type="ECO:0000256" key="8">
    <source>
        <dbReference type="ARBA" id="ARBA00048741"/>
    </source>
</evidence>
<protein>
    <recommendedName>
        <fullName evidence="3">asparagine synthase (glutamine-hydrolyzing)</fullName>
        <ecNumber evidence="3">6.3.5.4</ecNumber>
    </recommendedName>
</protein>
<dbReference type="InterPro" id="IPR051786">
    <property type="entry name" value="ASN_synthetase/amidase"/>
</dbReference>
<evidence type="ECO:0000313" key="11">
    <source>
        <dbReference type="Proteomes" id="UP001629744"/>
    </source>
</evidence>
<dbReference type="CDD" id="cd01991">
    <property type="entry name" value="Asn_synthase_B_C"/>
    <property type="match status" value="1"/>
</dbReference>
<evidence type="ECO:0000256" key="2">
    <source>
        <dbReference type="ARBA" id="ARBA00005752"/>
    </source>
</evidence>
<accession>A0ABW9FNU1</accession>
<dbReference type="InterPro" id="IPR029055">
    <property type="entry name" value="Ntn_hydrolases_N"/>
</dbReference>
<organism evidence="10 11">
    <name type="scientific">Prescottella soli</name>
    <dbReference type="NCBI Taxonomy" id="1543852"/>
    <lineage>
        <taxon>Bacteria</taxon>
        <taxon>Bacillati</taxon>
        <taxon>Actinomycetota</taxon>
        <taxon>Actinomycetes</taxon>
        <taxon>Mycobacteriales</taxon>
        <taxon>Nocardiaceae</taxon>
        <taxon>Prescottella</taxon>
    </lineage>
</organism>
<sequence length="613" mass="69215">MCGIAGWVSFDSDLTRQQSVIDAMTDTMALRGPDGSGTFVRTHAGLGHRRLAIIDLPGGVQPMSVSTPAGDVGMVYTGETYNYRELRDQLRALGHSFRTDSDAEVVLHAYLQWGESVVDRLNGMYALAIWDQREEKLVMIRDRMGIKPLYYYPTPDGVLFGSEPKAILANPLARKAVDLDGVRELFAMTKEPRRSLWKGMYELRPGTLIRVDRNGIHERTYWRLEAVEHTDSRVESVERVRDLLTDIVDRQLISDVPRCVLLSGGLDSSAITGLAAASLARHGEQLRTFSVDFLHQEQNFVPDEVRDTPDSPYAREVAALVGSAHNDVMLNSADLLDLSVRRAVISARDMPGLGDMDLSLYLLFKAIREQSTVALSGESADEVFGGYPWFHDERAVNADAFPWMAFTGAHTDDAHWDVLNPELRERLDIDSYIADQYTAACAEVEHLPGESEVEYRMREACYLHLTRFVRILLDRKDRVSMAAGLEVRVPFCDHRLVEYVYNTPWPLKTFDGREKSLLRHAAKHVLPQSVVDRVKSGYPLTQDPAYATNLQQLAKEILAEANSPLFDLIDRTWMQQLVAQDPMRMDPATRASLDRAVDIYTWLDLYKPELQLD</sequence>
<comment type="caution">
    <text evidence="10">The sequence shown here is derived from an EMBL/GenBank/DDBJ whole genome shotgun (WGS) entry which is preliminary data.</text>
</comment>
<dbReference type="EC" id="6.3.5.4" evidence="3"/>
<gene>
    <name evidence="10" type="primary">asnB</name>
    <name evidence="10" type="ORF">ABEU19_000628</name>
</gene>
<dbReference type="Pfam" id="PF13537">
    <property type="entry name" value="GATase_7"/>
    <property type="match status" value="1"/>
</dbReference>
<dbReference type="InterPro" id="IPR033738">
    <property type="entry name" value="AsnB_N"/>
</dbReference>
<dbReference type="InterPro" id="IPR017932">
    <property type="entry name" value="GATase_2_dom"/>
</dbReference>
<dbReference type="InterPro" id="IPR014729">
    <property type="entry name" value="Rossmann-like_a/b/a_fold"/>
</dbReference>
<evidence type="ECO:0000256" key="7">
    <source>
        <dbReference type="ARBA" id="ARBA00022962"/>
    </source>
</evidence>
<dbReference type="PROSITE" id="PS51278">
    <property type="entry name" value="GATASE_TYPE_2"/>
    <property type="match status" value="1"/>
</dbReference>
<evidence type="ECO:0000256" key="4">
    <source>
        <dbReference type="ARBA" id="ARBA00022741"/>
    </source>
</evidence>
<dbReference type="Proteomes" id="UP001629744">
    <property type="component" value="Unassembled WGS sequence"/>
</dbReference>
<comment type="pathway">
    <text evidence="1">Amino-acid biosynthesis; L-asparagine biosynthesis; L-asparagine from L-aspartate (L-Gln route): step 1/1.</text>
</comment>
<proteinExistence type="inferred from homology"/>
<dbReference type="PANTHER" id="PTHR43284">
    <property type="entry name" value="ASPARAGINE SYNTHETASE (GLUTAMINE-HYDROLYZING)"/>
    <property type="match status" value="1"/>
</dbReference>
<keyword evidence="4" id="KW-0547">Nucleotide-binding</keyword>
<dbReference type="RefSeq" id="WP_348608486.1">
    <property type="nucleotide sequence ID" value="NZ_CP157276.1"/>
</dbReference>
<keyword evidence="5" id="KW-0067">ATP-binding</keyword>
<feature type="domain" description="Glutamine amidotransferase type-2" evidence="9">
    <location>
        <begin position="2"/>
        <end position="214"/>
    </location>
</feature>
<keyword evidence="7" id="KW-0315">Glutamine amidotransferase</keyword>
<keyword evidence="6" id="KW-0028">Amino-acid biosynthesis</keyword>
<evidence type="ECO:0000259" key="9">
    <source>
        <dbReference type="PROSITE" id="PS51278"/>
    </source>
</evidence>
<name>A0ABW9FNU1_9NOCA</name>
<keyword evidence="10" id="KW-0436">Ligase</keyword>
<dbReference type="Pfam" id="PF00733">
    <property type="entry name" value="Asn_synthase"/>
    <property type="match status" value="1"/>
</dbReference>
<dbReference type="EMBL" id="JBDLNU010000001">
    <property type="protein sequence ID" value="MFM1727177.1"/>
    <property type="molecule type" value="Genomic_DNA"/>
</dbReference>
<comment type="similarity">
    <text evidence="2">Belongs to the asparagine synthetase family.</text>
</comment>
<dbReference type="PIRSF" id="PIRSF001589">
    <property type="entry name" value="Asn_synthetase_glu-h"/>
    <property type="match status" value="1"/>
</dbReference>
<dbReference type="InterPro" id="IPR001962">
    <property type="entry name" value="Asn_synthase"/>
</dbReference>
<comment type="catalytic activity">
    <reaction evidence="8">
        <text>L-aspartate + L-glutamine + ATP + H2O = L-asparagine + L-glutamate + AMP + diphosphate + H(+)</text>
        <dbReference type="Rhea" id="RHEA:12228"/>
        <dbReference type="ChEBI" id="CHEBI:15377"/>
        <dbReference type="ChEBI" id="CHEBI:15378"/>
        <dbReference type="ChEBI" id="CHEBI:29985"/>
        <dbReference type="ChEBI" id="CHEBI:29991"/>
        <dbReference type="ChEBI" id="CHEBI:30616"/>
        <dbReference type="ChEBI" id="CHEBI:33019"/>
        <dbReference type="ChEBI" id="CHEBI:58048"/>
        <dbReference type="ChEBI" id="CHEBI:58359"/>
        <dbReference type="ChEBI" id="CHEBI:456215"/>
        <dbReference type="EC" id="6.3.5.4"/>
    </reaction>
</comment>
<dbReference type="Gene3D" id="3.60.20.10">
    <property type="entry name" value="Glutamine Phosphoribosylpyrophosphate, subunit 1, domain 1"/>
    <property type="match status" value="1"/>
</dbReference>
<reference evidence="10 11" key="1">
    <citation type="submission" date="2023-11" db="EMBL/GenBank/DDBJ databases">
        <authorList>
            <person name="Val-Calvo J."/>
            <person name="Scortti M."/>
            <person name="Vazquez-Boland J."/>
        </authorList>
    </citation>
    <scope>NUCLEOTIDE SEQUENCE [LARGE SCALE GENOMIC DNA]</scope>
    <source>
        <strain evidence="10 11">DSM 46662</strain>
    </source>
</reference>
<dbReference type="SUPFAM" id="SSF52402">
    <property type="entry name" value="Adenine nucleotide alpha hydrolases-like"/>
    <property type="match status" value="1"/>
</dbReference>
<dbReference type="SUPFAM" id="SSF56235">
    <property type="entry name" value="N-terminal nucleophile aminohydrolases (Ntn hydrolases)"/>
    <property type="match status" value="1"/>
</dbReference>
<dbReference type="GO" id="GO:0004066">
    <property type="term" value="F:asparagine synthase (glutamine-hydrolyzing) activity"/>
    <property type="evidence" value="ECO:0007669"/>
    <property type="project" value="UniProtKB-EC"/>
</dbReference>
<evidence type="ECO:0000256" key="5">
    <source>
        <dbReference type="ARBA" id="ARBA00022840"/>
    </source>
</evidence>
<evidence type="ECO:0000256" key="6">
    <source>
        <dbReference type="ARBA" id="ARBA00022888"/>
    </source>
</evidence>
<dbReference type="CDD" id="cd00712">
    <property type="entry name" value="AsnB"/>
    <property type="match status" value="1"/>
</dbReference>
<dbReference type="PANTHER" id="PTHR43284:SF1">
    <property type="entry name" value="ASPARAGINE SYNTHETASE"/>
    <property type="match status" value="1"/>
</dbReference>
<dbReference type="InterPro" id="IPR006426">
    <property type="entry name" value="Asn_synth_AEB"/>
</dbReference>
<evidence type="ECO:0000256" key="1">
    <source>
        <dbReference type="ARBA" id="ARBA00005187"/>
    </source>
</evidence>
<keyword evidence="11" id="KW-1185">Reference proteome</keyword>